<evidence type="ECO:0000256" key="1">
    <source>
        <dbReference type="SAM" id="Phobius"/>
    </source>
</evidence>
<dbReference type="OrthoDB" id="5822701at2759"/>
<dbReference type="InterPro" id="IPR053220">
    <property type="entry name" value="Nematode_rcpt-like_serp_H"/>
</dbReference>
<dbReference type="SUPFAM" id="SSF81321">
    <property type="entry name" value="Family A G protein-coupled receptor-like"/>
    <property type="match status" value="1"/>
</dbReference>
<feature type="transmembrane region" description="Helical" evidence="1">
    <location>
        <begin position="140"/>
        <end position="161"/>
    </location>
</feature>
<dbReference type="PANTHER" id="PTHR22941:SF2">
    <property type="entry name" value="SERPENTINE RECEPTOR, CLASS H-RELATED"/>
    <property type="match status" value="1"/>
</dbReference>
<dbReference type="PANTHER" id="PTHR22941">
    <property type="entry name" value="SERPENTINE RECEPTOR"/>
    <property type="match status" value="1"/>
</dbReference>
<dbReference type="EMBL" id="DS268409">
    <property type="protein sequence ID" value="EFO95156.1"/>
    <property type="molecule type" value="Genomic_DNA"/>
</dbReference>
<sequence length="337" mass="39130">MTNSCIPVTGYFHSSNFLSFALHANTTISTPMHLFGFYCIIRKTPDQMKSAKWYLLNLHIWIVAFDYSFSILTAPFLLIPRFVGFPLGVLRHFGVPIIVQVVMVCVFLSNMLVSIAVLFESRFYSICNFPGKQYWARYRRIWMLLFYLAGCLSFISFTFLVPDQEVAKKNMSMRLPCLPDYIYQADNFVLTENITYHLSIFVIFFITFGVKTLSFVLGLFWNAVRQLKDRTMSQKTFHLHKTFVIALVIQGSVPLFTFAFPVVYAFIAVLLDYYNQAFINIAVAVLSMHGFLSSLVMICVHYPYRKSFLDLLRVNSKKISKRWFRYQRNAVAVIENS</sequence>
<organism evidence="3">
    <name type="scientific">Caenorhabditis remanei</name>
    <name type="common">Caenorhabditis vulgaris</name>
    <dbReference type="NCBI Taxonomy" id="31234"/>
    <lineage>
        <taxon>Eukaryota</taxon>
        <taxon>Metazoa</taxon>
        <taxon>Ecdysozoa</taxon>
        <taxon>Nematoda</taxon>
        <taxon>Chromadorea</taxon>
        <taxon>Rhabditida</taxon>
        <taxon>Rhabditina</taxon>
        <taxon>Rhabditomorpha</taxon>
        <taxon>Rhabditoidea</taxon>
        <taxon>Rhabditidae</taxon>
        <taxon>Peloderinae</taxon>
        <taxon>Caenorhabditis</taxon>
    </lineage>
</organism>
<keyword evidence="1" id="KW-1133">Transmembrane helix</keyword>
<proteinExistence type="predicted"/>
<dbReference type="STRING" id="31234.E3LI13"/>
<dbReference type="eggNOG" id="ENOG502RT6X">
    <property type="taxonomic scope" value="Eukaryota"/>
</dbReference>
<feature type="transmembrane region" description="Helical" evidence="1">
    <location>
        <begin position="97"/>
        <end position="119"/>
    </location>
</feature>
<gene>
    <name evidence="2" type="primary">Cre-srh-240</name>
    <name evidence="2" type="ORF">CRE_08883</name>
</gene>
<evidence type="ECO:0000313" key="2">
    <source>
        <dbReference type="EMBL" id="EFO95156.1"/>
    </source>
</evidence>
<dbReference type="AlphaFoldDB" id="E3LI13"/>
<keyword evidence="1" id="KW-0812">Transmembrane</keyword>
<reference evidence="2" key="1">
    <citation type="submission" date="2007-07" db="EMBL/GenBank/DDBJ databases">
        <title>PCAP assembly of the Caenorhabditis remanei genome.</title>
        <authorList>
            <consortium name="The Caenorhabditis remanei Sequencing Consortium"/>
            <person name="Wilson R.K."/>
        </authorList>
    </citation>
    <scope>NUCLEOTIDE SEQUENCE [LARGE SCALE GENOMIC DNA]</scope>
    <source>
        <strain evidence="2">PB4641</strain>
    </source>
</reference>
<dbReference type="OMA" id="DYSITIM"/>
<feature type="transmembrane region" description="Helical" evidence="1">
    <location>
        <begin position="53"/>
        <end position="77"/>
    </location>
</feature>
<dbReference type="Proteomes" id="UP000008281">
    <property type="component" value="Unassembled WGS sequence"/>
</dbReference>
<dbReference type="Pfam" id="PF10318">
    <property type="entry name" value="7TM_GPCR_Srh"/>
    <property type="match status" value="1"/>
</dbReference>
<protein>
    <submittedName>
        <fullName evidence="2">CRE-SRH-240 protein</fullName>
    </submittedName>
</protein>
<feature type="transmembrane region" description="Helical" evidence="1">
    <location>
        <begin position="277"/>
        <end position="304"/>
    </location>
</feature>
<feature type="transmembrane region" description="Helical" evidence="1">
    <location>
        <begin position="242"/>
        <end position="271"/>
    </location>
</feature>
<dbReference type="HOGENOM" id="CLU_042960_1_1_1"/>
<evidence type="ECO:0000313" key="3">
    <source>
        <dbReference type="Proteomes" id="UP000008281"/>
    </source>
</evidence>
<dbReference type="InParanoid" id="E3LI13"/>
<feature type="transmembrane region" description="Helical" evidence="1">
    <location>
        <begin position="20"/>
        <end position="41"/>
    </location>
</feature>
<keyword evidence="3" id="KW-1185">Reference proteome</keyword>
<name>E3LI13_CAERE</name>
<dbReference type="InterPro" id="IPR019422">
    <property type="entry name" value="7TM_GPCR_serpentine_rcpt_Srh"/>
</dbReference>
<keyword evidence="1" id="KW-0472">Membrane</keyword>
<accession>E3LI13</accession>
<feature type="transmembrane region" description="Helical" evidence="1">
    <location>
        <begin position="196"/>
        <end position="221"/>
    </location>
</feature>